<sequence>MSMFKSLDGKKLAIGLVHLKPLPGTPLYQEGDLELSIEKALKDTEALIKGGADGCLVQSVDKIYPSTDDTDYARVAGIALVTNEVRKLAGPDFKIGIQLMWNCITPSLAVAKVCKADFTRCTAMLGTTSSNFGTIEANPMKVQSYRRYIGAQDVDMIAEISGYHFHAGEYDKGHIQTLAQSAMTVGADAVEIMSRDEELNNRMVEDIKALPGNIPVVLGGGTNLENVKRRMKYADAALVGACFEGNNWGGNIDPEIVKEYVGLLRSI</sequence>
<dbReference type="Pfam" id="PF03437">
    <property type="entry name" value="BtpA"/>
    <property type="match status" value="1"/>
</dbReference>
<dbReference type="AlphaFoldDB" id="A0A1C6G9Y9"/>
<dbReference type="InterPro" id="IPR011060">
    <property type="entry name" value="RibuloseP-bd_barrel"/>
</dbReference>
<evidence type="ECO:0000313" key="2">
    <source>
        <dbReference type="EMBL" id="SCJ42096.1"/>
    </source>
</evidence>
<comment type="similarity">
    <text evidence="1">Belongs to the BtpA family.</text>
</comment>
<dbReference type="SUPFAM" id="SSF51366">
    <property type="entry name" value="Ribulose-phoshate binding barrel"/>
    <property type="match status" value="1"/>
</dbReference>
<reference evidence="2" key="1">
    <citation type="submission" date="2015-09" db="EMBL/GenBank/DDBJ databases">
        <authorList>
            <consortium name="Pathogen Informatics"/>
        </authorList>
    </citation>
    <scope>NUCLEOTIDE SEQUENCE</scope>
    <source>
        <strain evidence="2">2789STDY5834896</strain>
    </source>
</reference>
<dbReference type="PANTHER" id="PTHR21381:SF3">
    <property type="entry name" value="SGC REGION PROTEIN SGCQ-RELATED"/>
    <property type="match status" value="1"/>
</dbReference>
<dbReference type="PANTHER" id="PTHR21381">
    <property type="entry name" value="ZGC:162297"/>
    <property type="match status" value="1"/>
</dbReference>
<protein>
    <submittedName>
        <fullName evidence="2">Putative sgc region protein SgcQ</fullName>
    </submittedName>
</protein>
<organism evidence="2">
    <name type="scientific">uncultured Anaerotruncus sp</name>
    <dbReference type="NCBI Taxonomy" id="905011"/>
    <lineage>
        <taxon>Bacteria</taxon>
        <taxon>Bacillati</taxon>
        <taxon>Bacillota</taxon>
        <taxon>Clostridia</taxon>
        <taxon>Eubacteriales</taxon>
        <taxon>Oscillospiraceae</taxon>
        <taxon>Anaerotruncus</taxon>
        <taxon>environmental samples</taxon>
    </lineage>
</organism>
<name>A0A1C6G9Y9_9FIRM</name>
<evidence type="ECO:0000256" key="1">
    <source>
        <dbReference type="ARBA" id="ARBA00006007"/>
    </source>
</evidence>
<accession>A0A1C6G9Y9</accession>
<dbReference type="InterPro" id="IPR005137">
    <property type="entry name" value="BtpA"/>
</dbReference>
<gene>
    <name evidence="2" type="primary">sgcQ_1</name>
    <name evidence="2" type="ORF">SAMEA3545359_00286</name>
</gene>
<dbReference type="EMBL" id="FMHG01000001">
    <property type="protein sequence ID" value="SCJ42096.1"/>
    <property type="molecule type" value="Genomic_DNA"/>
</dbReference>
<proteinExistence type="inferred from homology"/>